<evidence type="ECO:0000256" key="2">
    <source>
        <dbReference type="RuleBase" id="RU003616"/>
    </source>
</evidence>
<accession>A0A1H3RUX3</accession>
<dbReference type="AlphaFoldDB" id="A0A1H3RUX3"/>
<dbReference type="Pfam" id="PF00011">
    <property type="entry name" value="HSP20"/>
    <property type="match status" value="1"/>
</dbReference>
<evidence type="ECO:0000313" key="5">
    <source>
        <dbReference type="EMBL" id="SDZ29524.1"/>
    </source>
</evidence>
<gene>
    <name evidence="5" type="ORF">SAMN05216215_10587</name>
</gene>
<dbReference type="SUPFAM" id="SSF49764">
    <property type="entry name" value="HSP20-like chaperones"/>
    <property type="match status" value="1"/>
</dbReference>
<dbReference type="Proteomes" id="UP000199529">
    <property type="component" value="Unassembled WGS sequence"/>
</dbReference>
<feature type="region of interest" description="Disordered" evidence="3">
    <location>
        <begin position="126"/>
        <end position="150"/>
    </location>
</feature>
<feature type="domain" description="SHSP" evidence="4">
    <location>
        <begin position="22"/>
        <end position="135"/>
    </location>
</feature>
<dbReference type="CDD" id="cd06464">
    <property type="entry name" value="ACD_sHsps-like"/>
    <property type="match status" value="1"/>
</dbReference>
<dbReference type="InterPro" id="IPR008978">
    <property type="entry name" value="HSP20-like_chaperone"/>
</dbReference>
<protein>
    <submittedName>
        <fullName evidence="5">HSP20 family protein</fullName>
    </submittedName>
</protein>
<proteinExistence type="inferred from homology"/>
<reference evidence="6" key="1">
    <citation type="submission" date="2016-10" db="EMBL/GenBank/DDBJ databases">
        <authorList>
            <person name="Varghese N."/>
            <person name="Submissions S."/>
        </authorList>
    </citation>
    <scope>NUCLEOTIDE SEQUENCE [LARGE SCALE GENOMIC DNA]</scope>
    <source>
        <strain evidence="6">CGMCC 4.3530</strain>
    </source>
</reference>
<dbReference type="PROSITE" id="PS01031">
    <property type="entry name" value="SHSP"/>
    <property type="match status" value="1"/>
</dbReference>
<dbReference type="RefSeq" id="WP_093275841.1">
    <property type="nucleotide sequence ID" value="NZ_FNOK01000058.1"/>
</dbReference>
<dbReference type="PANTHER" id="PTHR11527">
    <property type="entry name" value="HEAT-SHOCK PROTEIN 20 FAMILY MEMBER"/>
    <property type="match status" value="1"/>
</dbReference>
<keyword evidence="6" id="KW-1185">Reference proteome</keyword>
<evidence type="ECO:0000313" key="6">
    <source>
        <dbReference type="Proteomes" id="UP000199529"/>
    </source>
</evidence>
<evidence type="ECO:0000259" key="4">
    <source>
        <dbReference type="PROSITE" id="PS01031"/>
    </source>
</evidence>
<evidence type="ECO:0000256" key="1">
    <source>
        <dbReference type="PROSITE-ProRule" id="PRU00285"/>
    </source>
</evidence>
<organism evidence="5 6">
    <name type="scientific">Saccharopolyspora shandongensis</name>
    <dbReference type="NCBI Taxonomy" id="418495"/>
    <lineage>
        <taxon>Bacteria</taxon>
        <taxon>Bacillati</taxon>
        <taxon>Actinomycetota</taxon>
        <taxon>Actinomycetes</taxon>
        <taxon>Pseudonocardiales</taxon>
        <taxon>Pseudonocardiaceae</taxon>
        <taxon>Saccharopolyspora</taxon>
    </lineage>
</organism>
<sequence>MPVLQFDPFRDINRLANEVLSAARAPQPMPMDAYRRGEEYVVEFDLPGIEGESLEIIAEHNTLTVRAQRSPTESSGSEVSWVVAERPTGTFARQLHLGGALDVDRIQAEYRNGVLTLRIPVAEQAKPRRISVGRSDEPRTIAGPTEDSDG</sequence>
<dbReference type="Gene3D" id="2.60.40.790">
    <property type="match status" value="1"/>
</dbReference>
<comment type="similarity">
    <text evidence="1 2">Belongs to the small heat shock protein (HSP20) family.</text>
</comment>
<dbReference type="EMBL" id="FNOK01000058">
    <property type="protein sequence ID" value="SDZ29524.1"/>
    <property type="molecule type" value="Genomic_DNA"/>
</dbReference>
<dbReference type="STRING" id="418495.SAMN05216215_10587"/>
<dbReference type="InterPro" id="IPR002068">
    <property type="entry name" value="A-crystallin/Hsp20_dom"/>
</dbReference>
<dbReference type="InterPro" id="IPR031107">
    <property type="entry name" value="Small_HSP"/>
</dbReference>
<evidence type="ECO:0000256" key="3">
    <source>
        <dbReference type="SAM" id="MobiDB-lite"/>
    </source>
</evidence>
<dbReference type="OrthoDB" id="5242916at2"/>
<name>A0A1H3RUX3_9PSEU</name>